<protein>
    <recommendedName>
        <fullName evidence="9">DNA 3'-5' helicase</fullName>
        <ecNumber evidence="9">5.6.2.4</ecNumber>
    </recommendedName>
</protein>
<dbReference type="EC" id="5.6.2.4" evidence="9"/>
<sequence>MIKVIILDLDDTLLDTKALEPLRQAGQWREVRYYLRECSVHENVLGILNTARSSGVKIAIFTNGPSSYVKTLLAHFDISVDYIVAYHDVQAHKPASEGVQKILDYFSVSADEALYLGDSELDQGSAQSAGVEFFAVEWGTVKNIDSGHFGVANLSEAIGSRLSKESGGAPRSELLVDGNKLYLGYYIEGIKQEVWSFKDGVLAAINRWTNKVVELSDSFPDINFVVRALGHAELGAEEIGKPLDKLGDALADALQAEYQPTALKKSKILKKSTGISAAERAAQVEMAYSFTAHENVLSLDRPRFLIVDDVYTSGATTREIQRAITEECPSAQVFIFTLVKTLYRSEANKASLEMQHNNHLFSDLYNRLNSEDDGHGDALQKQKRISKKLVSKKVSANYTNTNHNFVFHNLPLYSIASEAKSEQLYGALQILKNILQRGKPTVASRRLRSAFGLDFDESGLDFDVLPLISSKPVSWQRLIRGDQKRGNYPARIFFEELMEKHLGEYGFLKQLTVPEVQIFDMTQVYVDQFQNRQVDFFIPHIGAIIEIDGFQHTSSAHLDQLRDDFTETLGLRTFRFTTTEISAENEDFLKKMGALRNHIARIDALEQEGILSPPNGLTLQKYAEQLEADEAFNLDPRLQLTAACRFQLLLLELVERGVIRLGELTKLTLINHDEIDFVWDALEDLNELLANLFCLQGVDPGLLNLEIEELTELSTDRDGSTVVVDFSLFERFDDQHQVNQDVIFVRTDYFDFYRHFPSGDASSIENYVLEDYDYFRLSCAKPIEYALDLSPASAQRESLRYFLSNIFLPTIDQVDFREGQVGIIGSALSRHSTIGLLPTGSGKSICYQLSAMLQPAVSFVVCPIKSLMYDQKADLDAIGFSRSNYITSDLKPEDKVRVQRDFGRGKYFYVFISPERFQTHTFRREMSAIGLDLAFAYAVIDEVHCLSEWGHDFRISYLNLANTIEKFAPSASYIGLTATASVYVLKDIQTEFNILDEYIRTPLNFTRDELSFHIIDDKGRKNDAIVELVSQMEKKWNSGENERQKAGIIFTPTVNGNKGCHSLAGRLSTILDMDVRYFSGSPPKMGRLQGDAFDRYKRQVQDDFKGNKYHLLTATKAFGMGVNKGNIAYTIHYGIPGSMEALYQEAGRAGRDKHLFQAVPADCYVLLTKEPNNHILEKIWDQATNVTDLKDHVKKLSRESDLNTNMFLMTANLDTINDEFKLISNIYNYLKKFQEHKTITINARQFRVEKSKLEKAIYRLFQLGIVSDWVIENFFDGVIQVEFQCPDIEILKINLENTIRKYEAEFNYRKICSSDNKYYMFICNKREKGEIDESQFIFLFLLLWSYDHFVYNRRQSQKNVYEQCIEVLGKDAAAEADFKANLEGYFRHDKSSQRLLHLAENSTDTSLWLSVFRKESPDDENYELISTSELMILSAQISRFLESYKDNPCLDYLSGVTRLTSDQFDDTDGEIRMSSAFDKLLASNKGSALTLVRETLDLKDFFSEESRSRFARLVHKKFNDLTLLEEVNAKFRDSYSYHILLSPLASRLERLTSSYKGIDW</sequence>
<evidence type="ECO:0000256" key="7">
    <source>
        <dbReference type="ARBA" id="ARBA00023235"/>
    </source>
</evidence>
<dbReference type="InterPro" id="IPR006439">
    <property type="entry name" value="HAD-SF_hydro_IA"/>
</dbReference>
<evidence type="ECO:0000259" key="10">
    <source>
        <dbReference type="PROSITE" id="PS51192"/>
    </source>
</evidence>
<comment type="catalytic activity">
    <reaction evidence="8">
        <text>Couples ATP hydrolysis with the unwinding of duplex DNA by translocating in the 3'-5' direction.</text>
        <dbReference type="EC" id="5.6.2.4"/>
    </reaction>
</comment>
<dbReference type="Proteomes" id="UP000755551">
    <property type="component" value="Unassembled WGS sequence"/>
</dbReference>
<evidence type="ECO:0000256" key="8">
    <source>
        <dbReference type="ARBA" id="ARBA00034617"/>
    </source>
</evidence>
<dbReference type="RefSeq" id="WP_217335589.1">
    <property type="nucleotide sequence ID" value="NZ_JAHQZT010000017.1"/>
</dbReference>
<dbReference type="Pfam" id="PF13419">
    <property type="entry name" value="HAD_2"/>
    <property type="match status" value="1"/>
</dbReference>
<evidence type="ECO:0000256" key="9">
    <source>
        <dbReference type="ARBA" id="ARBA00034808"/>
    </source>
</evidence>
<proteinExistence type="inferred from homology"/>
<dbReference type="Pfam" id="PF00271">
    <property type="entry name" value="Helicase_C"/>
    <property type="match status" value="1"/>
</dbReference>
<dbReference type="InterPro" id="IPR014001">
    <property type="entry name" value="Helicase_ATP-bd"/>
</dbReference>
<keyword evidence="13" id="KW-1185">Reference proteome</keyword>
<evidence type="ECO:0000256" key="2">
    <source>
        <dbReference type="ARBA" id="ARBA00022741"/>
    </source>
</evidence>
<dbReference type="SMART" id="SM00487">
    <property type="entry name" value="DEXDc"/>
    <property type="match status" value="1"/>
</dbReference>
<evidence type="ECO:0000256" key="6">
    <source>
        <dbReference type="ARBA" id="ARBA00023125"/>
    </source>
</evidence>
<dbReference type="InterPro" id="IPR000836">
    <property type="entry name" value="PRTase_dom"/>
</dbReference>
<dbReference type="SFLD" id="SFLDG01129">
    <property type="entry name" value="C1.5:_HAD__Beta-PGM__Phosphata"/>
    <property type="match status" value="1"/>
</dbReference>
<evidence type="ECO:0000256" key="4">
    <source>
        <dbReference type="ARBA" id="ARBA00022806"/>
    </source>
</evidence>
<comment type="caution">
    <text evidence="12">The sequence shown here is derived from an EMBL/GenBank/DDBJ whole genome shotgun (WGS) entry which is preliminary data.</text>
</comment>
<evidence type="ECO:0000313" key="13">
    <source>
        <dbReference type="Proteomes" id="UP000755551"/>
    </source>
</evidence>
<keyword evidence="6" id="KW-0238">DNA-binding</keyword>
<dbReference type="PANTHER" id="PTHR13710:SF105">
    <property type="entry name" value="ATP-DEPENDENT DNA HELICASE Q1"/>
    <property type="match status" value="1"/>
</dbReference>
<evidence type="ECO:0000259" key="11">
    <source>
        <dbReference type="PROSITE" id="PS51194"/>
    </source>
</evidence>
<dbReference type="PANTHER" id="PTHR13710">
    <property type="entry name" value="DNA HELICASE RECQ FAMILY MEMBER"/>
    <property type="match status" value="1"/>
</dbReference>
<dbReference type="CDD" id="cd17920">
    <property type="entry name" value="DEXHc_RecQ"/>
    <property type="match status" value="1"/>
</dbReference>
<keyword evidence="5" id="KW-0067">ATP-binding</keyword>
<dbReference type="GO" id="GO:0016787">
    <property type="term" value="F:hydrolase activity"/>
    <property type="evidence" value="ECO:0007669"/>
    <property type="project" value="UniProtKB-KW"/>
</dbReference>
<dbReference type="PROSITE" id="PS51194">
    <property type="entry name" value="HELICASE_CTER"/>
    <property type="match status" value="1"/>
</dbReference>
<dbReference type="Pfam" id="PF04480">
    <property type="entry name" value="DUF559"/>
    <property type="match status" value="1"/>
</dbReference>
<dbReference type="InterPro" id="IPR011545">
    <property type="entry name" value="DEAD/DEAH_box_helicase_dom"/>
</dbReference>
<dbReference type="Pfam" id="PF00270">
    <property type="entry name" value="DEAD"/>
    <property type="match status" value="1"/>
</dbReference>
<dbReference type="InterPro" id="IPR001650">
    <property type="entry name" value="Helicase_C-like"/>
</dbReference>
<dbReference type="GO" id="GO:0003678">
    <property type="term" value="F:DNA helicase activity"/>
    <property type="evidence" value="ECO:0007669"/>
    <property type="project" value="UniProtKB-EC"/>
</dbReference>
<keyword evidence="3 12" id="KW-0378">Hydrolase</keyword>
<keyword evidence="7" id="KW-0413">Isomerase</keyword>
<keyword evidence="2" id="KW-0547">Nucleotide-binding</keyword>
<gene>
    <name evidence="12" type="ORF">KTN04_12615</name>
</gene>
<dbReference type="InterPro" id="IPR041492">
    <property type="entry name" value="HAD_2"/>
</dbReference>
<name>A0ABS6MD05_9GAMM</name>
<keyword evidence="4 12" id="KW-0347">Helicase</keyword>
<dbReference type="SFLD" id="SFLDS00003">
    <property type="entry name" value="Haloacid_Dehalogenase"/>
    <property type="match status" value="1"/>
</dbReference>
<evidence type="ECO:0000256" key="5">
    <source>
        <dbReference type="ARBA" id="ARBA00022840"/>
    </source>
</evidence>
<reference evidence="12 13" key="1">
    <citation type="submission" date="2021-06" db="EMBL/GenBank/DDBJ databases">
        <title>Bacterium isolated from marine sediment.</title>
        <authorList>
            <person name="Zhu K.-L."/>
            <person name="Du Z.-J."/>
            <person name="Liang Q.-Y."/>
        </authorList>
    </citation>
    <scope>NUCLEOTIDE SEQUENCE [LARGE SCALE GENOMIC DNA]</scope>
    <source>
        <strain evidence="12 13">A346</strain>
    </source>
</reference>
<dbReference type="NCBIfam" id="TIGR01549">
    <property type="entry name" value="HAD-SF-IA-v1"/>
    <property type="match status" value="1"/>
</dbReference>
<dbReference type="InterPro" id="IPR007569">
    <property type="entry name" value="DUF559"/>
</dbReference>
<dbReference type="SMART" id="SM00490">
    <property type="entry name" value="HELICc"/>
    <property type="match status" value="1"/>
</dbReference>
<comment type="similarity">
    <text evidence="1">Belongs to the helicase family. RecQ subfamily.</text>
</comment>
<dbReference type="InterPro" id="IPR004589">
    <property type="entry name" value="DNA_helicase_ATP-dep_RecQ"/>
</dbReference>
<evidence type="ECO:0000256" key="3">
    <source>
        <dbReference type="ARBA" id="ARBA00022801"/>
    </source>
</evidence>
<dbReference type="PROSITE" id="PS51192">
    <property type="entry name" value="HELICASE_ATP_BIND_1"/>
    <property type="match status" value="1"/>
</dbReference>
<feature type="domain" description="Helicase C-terminal" evidence="11">
    <location>
        <begin position="1024"/>
        <end position="1197"/>
    </location>
</feature>
<organism evidence="12 13">
    <name type="scientific">Marinobacterium weihaiense</name>
    <dbReference type="NCBI Taxonomy" id="2851016"/>
    <lineage>
        <taxon>Bacteria</taxon>
        <taxon>Pseudomonadati</taxon>
        <taxon>Pseudomonadota</taxon>
        <taxon>Gammaproteobacteria</taxon>
        <taxon>Oceanospirillales</taxon>
        <taxon>Oceanospirillaceae</taxon>
        <taxon>Marinobacterium</taxon>
    </lineage>
</organism>
<feature type="domain" description="Helicase ATP-binding" evidence="10">
    <location>
        <begin position="824"/>
        <end position="998"/>
    </location>
</feature>
<accession>A0ABS6MD05</accession>
<evidence type="ECO:0000256" key="1">
    <source>
        <dbReference type="ARBA" id="ARBA00005446"/>
    </source>
</evidence>
<dbReference type="CDD" id="cd06223">
    <property type="entry name" value="PRTases_typeI"/>
    <property type="match status" value="1"/>
</dbReference>
<dbReference type="EMBL" id="JAHQZT010000017">
    <property type="protein sequence ID" value="MBV0934182.1"/>
    <property type="molecule type" value="Genomic_DNA"/>
</dbReference>
<evidence type="ECO:0000313" key="12">
    <source>
        <dbReference type="EMBL" id="MBV0934182.1"/>
    </source>
</evidence>
<dbReference type="NCBIfam" id="TIGR00614">
    <property type="entry name" value="recQ_fam"/>
    <property type="match status" value="1"/>
</dbReference>